<proteinExistence type="evidence at transcript level"/>
<dbReference type="EMBL" id="KC741003">
    <property type="protein sequence ID" value="AGM32827.1"/>
    <property type="molecule type" value="mRNA"/>
</dbReference>
<organism evidence="1">
    <name type="scientific">Coptotermes formosanus</name>
    <name type="common">Formosan subterranean termite</name>
    <dbReference type="NCBI Taxonomy" id="36987"/>
    <lineage>
        <taxon>Eukaryota</taxon>
        <taxon>Metazoa</taxon>
        <taxon>Ecdysozoa</taxon>
        <taxon>Arthropoda</taxon>
        <taxon>Hexapoda</taxon>
        <taxon>Insecta</taxon>
        <taxon>Pterygota</taxon>
        <taxon>Neoptera</taxon>
        <taxon>Polyneoptera</taxon>
        <taxon>Dictyoptera</taxon>
        <taxon>Blattodea</taxon>
        <taxon>Blattoidea</taxon>
        <taxon>Termitoidae</taxon>
        <taxon>Rhinotermitidae</taxon>
        <taxon>Coptotermes</taxon>
    </lineage>
</organism>
<dbReference type="AlphaFoldDB" id="R4V270"/>
<reference evidence="1" key="1">
    <citation type="submission" date="2013-03" db="EMBL/GenBank/DDBJ databases">
        <title>Immune-Related transcriptome of Coptotermes formosanus Shiraki workers: the defense mechanism.</title>
        <authorList>
            <person name="Hussain A."/>
            <person name="Li Y.F."/>
            <person name="Wen S.Y."/>
        </authorList>
    </citation>
    <scope>NUCLEOTIDE SEQUENCE</scope>
</reference>
<evidence type="ECO:0008006" key="2">
    <source>
        <dbReference type="Google" id="ProtNLM"/>
    </source>
</evidence>
<dbReference type="Pfam" id="PF15929">
    <property type="entry name" value="Myofilin"/>
    <property type="match status" value="1"/>
</dbReference>
<dbReference type="InterPro" id="IPR031828">
    <property type="entry name" value="Myofilin"/>
</dbReference>
<evidence type="ECO:0000313" key="1">
    <source>
        <dbReference type="EMBL" id="AGM32827.1"/>
    </source>
</evidence>
<name>R4V270_COPFO</name>
<accession>R4V270</accession>
<sequence length="112" mass="13145">MLKNQLDIIGRNEPIQRKARFWQSYVRALKGTDDMRAPDRIPPRPRGIFRPLLADFPELSSGWPYSKSMYDEPVHAVDRIAVPGYRYLPVSREIYGYTPRNLYPTPYRPGTY</sequence>
<protein>
    <recommendedName>
        <fullName evidence="2">Myofilin protein</fullName>
    </recommendedName>
</protein>